<reference evidence="3" key="1">
    <citation type="submission" date="2016-10" db="EMBL/GenBank/DDBJ databases">
        <authorList>
            <person name="Varghese N."/>
            <person name="Submissions S."/>
        </authorList>
    </citation>
    <scope>NUCLEOTIDE SEQUENCE [LARGE SCALE GENOMIC DNA]</scope>
    <source>
        <strain evidence="3">DSM 22951</strain>
    </source>
</reference>
<keyword evidence="1" id="KW-0812">Transmembrane</keyword>
<dbReference type="InterPro" id="IPR025443">
    <property type="entry name" value="DUF4307"/>
</dbReference>
<name>A0A2Y8ZU97_9MICO</name>
<dbReference type="Proteomes" id="UP000250028">
    <property type="component" value="Unassembled WGS sequence"/>
</dbReference>
<dbReference type="AlphaFoldDB" id="A0A2Y8ZU97"/>
<evidence type="ECO:0000256" key="1">
    <source>
        <dbReference type="SAM" id="Phobius"/>
    </source>
</evidence>
<keyword evidence="1" id="KW-1133">Transmembrane helix</keyword>
<gene>
    <name evidence="2" type="ORF">SAMN04489750_2421</name>
</gene>
<dbReference type="Pfam" id="PF14155">
    <property type="entry name" value="DUF4307"/>
    <property type="match status" value="1"/>
</dbReference>
<evidence type="ECO:0000313" key="3">
    <source>
        <dbReference type="Proteomes" id="UP000250028"/>
    </source>
</evidence>
<dbReference type="OrthoDB" id="5147470at2"/>
<accession>A0A2Y8ZU97</accession>
<protein>
    <recommendedName>
        <fullName evidence="4">DUF4307 domain-containing protein</fullName>
    </recommendedName>
</protein>
<dbReference type="RefSeq" id="WP_109686123.1">
    <property type="nucleotide sequence ID" value="NZ_QGDN01000001.1"/>
</dbReference>
<organism evidence="2 3">
    <name type="scientific">Branchiibius hedensis</name>
    <dbReference type="NCBI Taxonomy" id="672460"/>
    <lineage>
        <taxon>Bacteria</taxon>
        <taxon>Bacillati</taxon>
        <taxon>Actinomycetota</taxon>
        <taxon>Actinomycetes</taxon>
        <taxon>Micrococcales</taxon>
        <taxon>Dermacoccaceae</taxon>
        <taxon>Branchiibius</taxon>
    </lineage>
</organism>
<evidence type="ECO:0008006" key="4">
    <source>
        <dbReference type="Google" id="ProtNLM"/>
    </source>
</evidence>
<keyword evidence="3" id="KW-1185">Reference proteome</keyword>
<dbReference type="EMBL" id="UESZ01000001">
    <property type="protein sequence ID" value="SSA35086.1"/>
    <property type="molecule type" value="Genomic_DNA"/>
</dbReference>
<sequence>MALPRPAPGTGKWWVVGTIGITLGVIAAIWFGLSATSGLAWSDAGHNVVSDARVDVIFDVTNQDGKPVRCTLEALDNNHGQVGVLQVDLPASTLTTTRYTRTIATVSRAVAATVDSCTYR</sequence>
<proteinExistence type="predicted"/>
<evidence type="ECO:0000313" key="2">
    <source>
        <dbReference type="EMBL" id="SSA35086.1"/>
    </source>
</evidence>
<keyword evidence="1" id="KW-0472">Membrane</keyword>
<feature type="transmembrane region" description="Helical" evidence="1">
    <location>
        <begin position="13"/>
        <end position="33"/>
    </location>
</feature>